<feature type="compositionally biased region" description="Low complexity" evidence="1">
    <location>
        <begin position="178"/>
        <end position="187"/>
    </location>
</feature>
<protein>
    <recommendedName>
        <fullName evidence="2">PSP1 C-terminal domain-containing protein</fullName>
    </recommendedName>
</protein>
<evidence type="ECO:0000313" key="3">
    <source>
        <dbReference type="EMBL" id="CAI5737033.1"/>
    </source>
</evidence>
<dbReference type="Proteomes" id="UP001162031">
    <property type="component" value="Unassembled WGS sequence"/>
</dbReference>
<dbReference type="EMBL" id="CANTFL010001332">
    <property type="protein sequence ID" value="CAI5737033.1"/>
    <property type="molecule type" value="Genomic_DNA"/>
</dbReference>
<feature type="compositionally biased region" description="Low complexity" evidence="1">
    <location>
        <begin position="112"/>
        <end position="121"/>
    </location>
</feature>
<dbReference type="InterPro" id="IPR047767">
    <property type="entry name" value="PSP1-like"/>
</dbReference>
<feature type="domain" description="PSP1 C-terminal" evidence="2">
    <location>
        <begin position="652"/>
        <end position="737"/>
    </location>
</feature>
<dbReference type="GO" id="GO:0005737">
    <property type="term" value="C:cytoplasm"/>
    <property type="evidence" value="ECO:0007669"/>
    <property type="project" value="TreeGrafter"/>
</dbReference>
<comment type="caution">
    <text evidence="3">The sequence shown here is derived from an EMBL/GenBank/DDBJ whole genome shotgun (WGS) entry which is preliminary data.</text>
</comment>
<evidence type="ECO:0000313" key="4">
    <source>
        <dbReference type="Proteomes" id="UP001162031"/>
    </source>
</evidence>
<gene>
    <name evidence="3" type="ORF">HBR001_LOCUS7022</name>
</gene>
<dbReference type="Pfam" id="PF04468">
    <property type="entry name" value="PSP1"/>
    <property type="match status" value="1"/>
</dbReference>
<feature type="region of interest" description="Disordered" evidence="1">
    <location>
        <begin position="1"/>
        <end position="21"/>
    </location>
</feature>
<feature type="region of interest" description="Disordered" evidence="1">
    <location>
        <begin position="35"/>
        <end position="162"/>
    </location>
</feature>
<organism evidence="3 4">
    <name type="scientific">Hyaloperonospora brassicae</name>
    <name type="common">Brassica downy mildew</name>
    <name type="synonym">Peronospora brassicae</name>
    <dbReference type="NCBI Taxonomy" id="162125"/>
    <lineage>
        <taxon>Eukaryota</taxon>
        <taxon>Sar</taxon>
        <taxon>Stramenopiles</taxon>
        <taxon>Oomycota</taxon>
        <taxon>Peronosporomycetes</taxon>
        <taxon>Peronosporales</taxon>
        <taxon>Peronosporaceae</taxon>
        <taxon>Hyaloperonospora</taxon>
    </lineage>
</organism>
<proteinExistence type="predicted"/>
<dbReference type="InterPro" id="IPR007557">
    <property type="entry name" value="PSP1_C"/>
</dbReference>
<reference evidence="3" key="1">
    <citation type="submission" date="2022-12" db="EMBL/GenBank/DDBJ databases">
        <authorList>
            <person name="Webb A."/>
        </authorList>
    </citation>
    <scope>NUCLEOTIDE SEQUENCE</scope>
    <source>
        <strain evidence="3">Hp1</strain>
    </source>
</reference>
<feature type="compositionally biased region" description="Basic and acidic residues" evidence="1">
    <location>
        <begin position="322"/>
        <end position="333"/>
    </location>
</feature>
<feature type="region of interest" description="Disordered" evidence="1">
    <location>
        <begin position="178"/>
        <end position="206"/>
    </location>
</feature>
<dbReference type="PANTHER" id="PTHR43830:SF3">
    <property type="entry name" value="PROTEIN PSP1"/>
    <property type="match status" value="1"/>
</dbReference>
<evidence type="ECO:0000259" key="2">
    <source>
        <dbReference type="PROSITE" id="PS51411"/>
    </source>
</evidence>
<dbReference type="NCBIfam" id="NF041131">
    <property type="entry name" value="RicT_YaaT_fam"/>
    <property type="match status" value="1"/>
</dbReference>
<dbReference type="PROSITE" id="PS51411">
    <property type="entry name" value="PSP1_C"/>
    <property type="match status" value="1"/>
</dbReference>
<dbReference type="PANTHER" id="PTHR43830">
    <property type="entry name" value="PROTEIN PSP1"/>
    <property type="match status" value="1"/>
</dbReference>
<accession>A0AAV0ULF9</accession>
<feature type="region of interest" description="Disordered" evidence="1">
    <location>
        <begin position="314"/>
        <end position="333"/>
    </location>
</feature>
<sequence length="751" mass="82944">MHRPRHSSLDVVDPRGGASSQEEWTAFLSSSMMALSTTADPEASPPLSRAHSPPKRTGTVQQQQSSDDPLRTRRAAKPRGMSMNEALSPSLPQSVDVWRPLGRRVASPPPSNSSAATSPLSETPTGRPSRALLPDVATRRDQRGRSALVDKGSTEQGTEEKLQHVAGYRGVVGSCLSSSGSSFYDSSSSEDDQQQQQQQQLKGRASSMQNVLLGSVSGAPPPPVDPMYAESCLPVLSQLPRPPRSISVDSGSGSLTSSLLHVKSPVLGSQKDAQTWQLQDEEFLMTSPRFGTSLNNRDGEQVDSFHDESVGSLLSTDAGNQYDDKYQGHPRLTKDTRASSMDFTLGRRDEVSPPLPPPQEPYQRLRARSFSYSATYGASVHDPFGKQQFGSMPLHQQQLQQPPPMMAQDLPQSLRSFHAGSGMMPPGQLQSLPAGVRPPRGSIRTDPSIRQYQYGPPVPYRRYSDAFTIPSYPDSYTGDQQEVPPRQGSAGRVMRSYSMEFGSYPSARQVRSQSMEGVQLFASAPPMEYCPSLSRSNSAGVAFDWSRGRMDTAPPLPPDVRPAGGNGASHFPRPPPEAYYDVEFKRGRKEVFAGRAAYKPGDYVKVEADRGEDIGRIVRRITDVSKGFPVNETGSAGEECTGRGKRHDLPTKKIICVASQRELEVLNGQRKEEYEVFEVCRSKVRQRLLPMNVIDAEYQFDRHKLTFFFEADRRIDFRELVRDLFAIYKTRIWLQQVVPSGKKPGCESESR</sequence>
<name>A0AAV0ULF9_HYABA</name>
<dbReference type="AlphaFoldDB" id="A0AAV0ULF9"/>
<evidence type="ECO:0000256" key="1">
    <source>
        <dbReference type="SAM" id="MobiDB-lite"/>
    </source>
</evidence>
<keyword evidence="4" id="KW-1185">Reference proteome</keyword>
<feature type="compositionally biased region" description="Polar residues" evidence="1">
    <location>
        <begin position="58"/>
        <end position="67"/>
    </location>
</feature>